<organism evidence="2 3">
    <name type="scientific">Triticum urartu</name>
    <name type="common">Red wild einkorn</name>
    <name type="synonym">Crithodium urartu</name>
    <dbReference type="NCBI Taxonomy" id="4572"/>
    <lineage>
        <taxon>Eukaryota</taxon>
        <taxon>Viridiplantae</taxon>
        <taxon>Streptophyta</taxon>
        <taxon>Embryophyta</taxon>
        <taxon>Tracheophyta</taxon>
        <taxon>Spermatophyta</taxon>
        <taxon>Magnoliopsida</taxon>
        <taxon>Liliopsida</taxon>
        <taxon>Poales</taxon>
        <taxon>Poaceae</taxon>
        <taxon>BOP clade</taxon>
        <taxon>Pooideae</taxon>
        <taxon>Triticodae</taxon>
        <taxon>Triticeae</taxon>
        <taxon>Triticinae</taxon>
        <taxon>Triticum</taxon>
    </lineage>
</organism>
<dbReference type="EnsemblPlants" id="TuG1812G0500004071.01.T01">
    <property type="protein sequence ID" value="TuG1812G0500004071.01.T01.cds391398"/>
    <property type="gene ID" value="TuG1812G0500004071.01"/>
</dbReference>
<dbReference type="Gramene" id="TuG1812G0500004071.01.T01">
    <property type="protein sequence ID" value="TuG1812G0500004071.01.T01.cds391398"/>
    <property type="gene ID" value="TuG1812G0500004071.01"/>
</dbReference>
<reference evidence="2" key="3">
    <citation type="submission" date="2022-06" db="UniProtKB">
        <authorList>
            <consortium name="EnsemblPlants"/>
        </authorList>
    </citation>
    <scope>IDENTIFICATION</scope>
</reference>
<reference evidence="2" key="2">
    <citation type="submission" date="2018-03" db="EMBL/GenBank/DDBJ databases">
        <title>The Triticum urartu genome reveals the dynamic nature of wheat genome evolution.</title>
        <authorList>
            <person name="Ling H."/>
            <person name="Ma B."/>
            <person name="Shi X."/>
            <person name="Liu H."/>
            <person name="Dong L."/>
            <person name="Sun H."/>
            <person name="Cao Y."/>
            <person name="Gao Q."/>
            <person name="Zheng S."/>
            <person name="Li Y."/>
            <person name="Yu Y."/>
            <person name="Du H."/>
            <person name="Qi M."/>
            <person name="Li Y."/>
            <person name="Yu H."/>
            <person name="Cui Y."/>
            <person name="Wang N."/>
            <person name="Chen C."/>
            <person name="Wu H."/>
            <person name="Zhao Y."/>
            <person name="Zhang J."/>
            <person name="Li Y."/>
            <person name="Zhou W."/>
            <person name="Zhang B."/>
            <person name="Hu W."/>
            <person name="Eijk M."/>
            <person name="Tang J."/>
            <person name="Witsenboer H."/>
            <person name="Zhao S."/>
            <person name="Li Z."/>
            <person name="Zhang A."/>
            <person name="Wang D."/>
            <person name="Liang C."/>
        </authorList>
    </citation>
    <scope>NUCLEOTIDE SEQUENCE [LARGE SCALE GENOMIC DNA]</scope>
    <source>
        <strain evidence="2">cv. G1812</strain>
    </source>
</reference>
<feature type="domain" description="Reverse transcriptase zinc-binding" evidence="1">
    <location>
        <begin position="62"/>
        <end position="117"/>
    </location>
</feature>
<evidence type="ECO:0000313" key="2">
    <source>
        <dbReference type="EnsemblPlants" id="TuG1812G0500004071.01.T01.cds391398"/>
    </source>
</evidence>
<dbReference type="Proteomes" id="UP000015106">
    <property type="component" value="Chromosome 5"/>
</dbReference>
<protein>
    <recommendedName>
        <fullName evidence="1">Reverse transcriptase zinc-binding domain-containing protein</fullName>
    </recommendedName>
</protein>
<dbReference type="InterPro" id="IPR026960">
    <property type="entry name" value="RVT-Znf"/>
</dbReference>
<evidence type="ECO:0000313" key="3">
    <source>
        <dbReference type="Proteomes" id="UP000015106"/>
    </source>
</evidence>
<keyword evidence="3" id="KW-1185">Reference proteome</keyword>
<proteinExistence type="predicted"/>
<reference evidence="3" key="1">
    <citation type="journal article" date="2013" name="Nature">
        <title>Draft genome of the wheat A-genome progenitor Triticum urartu.</title>
        <authorList>
            <person name="Ling H.Q."/>
            <person name="Zhao S."/>
            <person name="Liu D."/>
            <person name="Wang J."/>
            <person name="Sun H."/>
            <person name="Zhang C."/>
            <person name="Fan H."/>
            <person name="Li D."/>
            <person name="Dong L."/>
            <person name="Tao Y."/>
            <person name="Gao C."/>
            <person name="Wu H."/>
            <person name="Li Y."/>
            <person name="Cui Y."/>
            <person name="Guo X."/>
            <person name="Zheng S."/>
            <person name="Wang B."/>
            <person name="Yu K."/>
            <person name="Liang Q."/>
            <person name="Yang W."/>
            <person name="Lou X."/>
            <person name="Chen J."/>
            <person name="Feng M."/>
            <person name="Jian J."/>
            <person name="Zhang X."/>
            <person name="Luo G."/>
            <person name="Jiang Y."/>
            <person name="Liu J."/>
            <person name="Wang Z."/>
            <person name="Sha Y."/>
            <person name="Zhang B."/>
            <person name="Wu H."/>
            <person name="Tang D."/>
            <person name="Shen Q."/>
            <person name="Xue P."/>
            <person name="Zou S."/>
            <person name="Wang X."/>
            <person name="Liu X."/>
            <person name="Wang F."/>
            <person name="Yang Y."/>
            <person name="An X."/>
            <person name="Dong Z."/>
            <person name="Zhang K."/>
            <person name="Zhang X."/>
            <person name="Luo M.C."/>
            <person name="Dvorak J."/>
            <person name="Tong Y."/>
            <person name="Wang J."/>
            <person name="Yang H."/>
            <person name="Li Z."/>
            <person name="Wang D."/>
            <person name="Zhang A."/>
            <person name="Wang J."/>
        </authorList>
    </citation>
    <scope>NUCLEOTIDE SEQUENCE</scope>
    <source>
        <strain evidence="3">cv. G1812</strain>
    </source>
</reference>
<accession>A0A8R7QJG2</accession>
<name>A0A8R7QJG2_TRIUA</name>
<sequence>PQRGHTILQHVAELINPVTGSWDSELVNEIFWQQDARTILAIPLLEDFEDIWAWHFDDKGRFSVKSAYHMLREKQEQQAKRQVGEASDQIEKFKWSEIWKCCCPPKMKHFLWRLAHN</sequence>
<evidence type="ECO:0000259" key="1">
    <source>
        <dbReference type="Pfam" id="PF13966"/>
    </source>
</evidence>
<dbReference type="AlphaFoldDB" id="A0A8R7QJG2"/>
<dbReference type="Pfam" id="PF13966">
    <property type="entry name" value="zf-RVT"/>
    <property type="match status" value="1"/>
</dbReference>